<evidence type="ECO:0000256" key="6">
    <source>
        <dbReference type="SAM" id="Coils"/>
    </source>
</evidence>
<evidence type="ECO:0000313" key="10">
    <source>
        <dbReference type="EMBL" id="OQP47654.1"/>
    </source>
</evidence>
<dbReference type="PROSITE" id="PS01309">
    <property type="entry name" value="UPF0057"/>
    <property type="match status" value="1"/>
</dbReference>
<organism evidence="10 11">
    <name type="scientific">Niastella koreensis</name>
    <dbReference type="NCBI Taxonomy" id="354356"/>
    <lineage>
        <taxon>Bacteria</taxon>
        <taxon>Pseudomonadati</taxon>
        <taxon>Bacteroidota</taxon>
        <taxon>Chitinophagia</taxon>
        <taxon>Chitinophagales</taxon>
        <taxon>Chitinophagaceae</taxon>
        <taxon>Niastella</taxon>
    </lineage>
</organism>
<evidence type="ECO:0008006" key="12">
    <source>
        <dbReference type="Google" id="ProtNLM"/>
    </source>
</evidence>
<feature type="region of interest" description="Disordered" evidence="7">
    <location>
        <begin position="29"/>
        <end position="52"/>
    </location>
</feature>
<feature type="coiled-coil region" evidence="6">
    <location>
        <begin position="65"/>
        <end position="92"/>
    </location>
</feature>
<dbReference type="EMBL" id="LWBO01000013">
    <property type="protein sequence ID" value="OQP47654.1"/>
    <property type="molecule type" value="Genomic_DNA"/>
</dbReference>
<evidence type="ECO:0000256" key="2">
    <source>
        <dbReference type="ARBA" id="ARBA00009530"/>
    </source>
</evidence>
<feature type="signal peptide" evidence="9">
    <location>
        <begin position="1"/>
        <end position="24"/>
    </location>
</feature>
<keyword evidence="11" id="KW-1185">Reference proteome</keyword>
<comment type="caution">
    <text evidence="10">The sequence shown here is derived from an EMBL/GenBank/DDBJ whole genome shotgun (WGS) entry which is preliminary data.</text>
</comment>
<accession>A0ABX3NUU4</accession>
<evidence type="ECO:0000256" key="1">
    <source>
        <dbReference type="ARBA" id="ARBA00004370"/>
    </source>
</evidence>
<keyword evidence="5 8" id="KW-0472">Membrane</keyword>
<evidence type="ECO:0000256" key="3">
    <source>
        <dbReference type="ARBA" id="ARBA00022692"/>
    </source>
</evidence>
<feature type="chain" id="PRO_5046090361" description="YqaE/Pmp3 family membrane protein" evidence="9">
    <location>
        <begin position="25"/>
        <end position="159"/>
    </location>
</feature>
<dbReference type="Proteomes" id="UP000192277">
    <property type="component" value="Unassembled WGS sequence"/>
</dbReference>
<feature type="transmembrane region" description="Helical" evidence="8">
    <location>
        <begin position="96"/>
        <end position="115"/>
    </location>
</feature>
<dbReference type="InterPro" id="IPR000612">
    <property type="entry name" value="PMP3"/>
</dbReference>
<evidence type="ECO:0000256" key="5">
    <source>
        <dbReference type="ARBA" id="ARBA00023136"/>
    </source>
</evidence>
<keyword evidence="4 8" id="KW-1133">Transmembrane helix</keyword>
<reference evidence="10 11" key="1">
    <citation type="submission" date="2016-04" db="EMBL/GenBank/DDBJ databases">
        <authorList>
            <person name="Chen L."/>
            <person name="Zhuang W."/>
            <person name="Wang G."/>
        </authorList>
    </citation>
    <scope>NUCLEOTIDE SEQUENCE [LARGE SCALE GENOMIC DNA]</scope>
    <source>
        <strain evidence="11">GR20</strain>
    </source>
</reference>
<comment type="subcellular location">
    <subcellularLocation>
        <location evidence="1">Membrane</location>
    </subcellularLocation>
</comment>
<protein>
    <recommendedName>
        <fullName evidence="12">YqaE/Pmp3 family membrane protein</fullName>
    </recommendedName>
</protein>
<keyword evidence="3 8" id="KW-0812">Transmembrane</keyword>
<comment type="similarity">
    <text evidence="2">Belongs to the UPF0057 (PMP3) family.</text>
</comment>
<evidence type="ECO:0000256" key="7">
    <source>
        <dbReference type="SAM" id="MobiDB-lite"/>
    </source>
</evidence>
<evidence type="ECO:0000256" key="8">
    <source>
        <dbReference type="SAM" id="Phobius"/>
    </source>
</evidence>
<evidence type="ECO:0000313" key="11">
    <source>
        <dbReference type="Proteomes" id="UP000192277"/>
    </source>
</evidence>
<keyword evidence="9" id="KW-0732">Signal</keyword>
<name>A0ABX3NUU4_9BACT</name>
<keyword evidence="6" id="KW-0175">Coiled coil</keyword>
<proteinExistence type="inferred from homology"/>
<sequence>MKKITTQFLSLLFVVSVSASSVSAASLPAVASEPTPASQPAATTPAAEPAPEVKSALEDFKNLSKSEKKSRLREAKKAFKALKAERRGKREMDDDVRLVLAVIFAILIPPLGVWIKEKELTLNTLVSLLLCILAFITFALWLIPVIFSLLVVFDVITLA</sequence>
<evidence type="ECO:0000256" key="4">
    <source>
        <dbReference type="ARBA" id="ARBA00022989"/>
    </source>
</evidence>
<dbReference type="RefSeq" id="WP_014217445.1">
    <property type="nucleotide sequence ID" value="NZ_LWBO01000013.1"/>
</dbReference>
<gene>
    <name evidence="10" type="ORF">A4D02_30480</name>
</gene>
<evidence type="ECO:0000256" key="9">
    <source>
        <dbReference type="SAM" id="SignalP"/>
    </source>
</evidence>
<feature type="transmembrane region" description="Helical" evidence="8">
    <location>
        <begin position="127"/>
        <end position="153"/>
    </location>
</feature>
<dbReference type="Pfam" id="PF01679">
    <property type="entry name" value="Pmp3"/>
    <property type="match status" value="1"/>
</dbReference>